<dbReference type="EMBL" id="JAGSOY010000018">
    <property type="protein sequence ID" value="MBU2711365.1"/>
    <property type="molecule type" value="Genomic_DNA"/>
</dbReference>
<protein>
    <submittedName>
        <fullName evidence="1">Uncharacterized protein</fullName>
    </submittedName>
</protein>
<name>A0ABS5ZBG1_9GAMM</name>
<dbReference type="Proteomes" id="UP000690515">
    <property type="component" value="Unassembled WGS sequence"/>
</dbReference>
<reference evidence="1 2" key="1">
    <citation type="submission" date="2021-04" db="EMBL/GenBank/DDBJ databases">
        <authorList>
            <person name="Pira H."/>
            <person name="Risdian C."/>
            <person name="Wink J."/>
        </authorList>
    </citation>
    <scope>NUCLEOTIDE SEQUENCE [LARGE SCALE GENOMIC DNA]</scope>
    <source>
        <strain evidence="1 2">WH53</strain>
    </source>
</reference>
<gene>
    <name evidence="1" type="ORF">KCG35_09860</name>
</gene>
<keyword evidence="2" id="KW-1185">Reference proteome</keyword>
<organism evidence="1 2">
    <name type="scientific">Zooshikella harenae</name>
    <dbReference type="NCBI Taxonomy" id="2827238"/>
    <lineage>
        <taxon>Bacteria</taxon>
        <taxon>Pseudomonadati</taxon>
        <taxon>Pseudomonadota</taxon>
        <taxon>Gammaproteobacteria</taxon>
        <taxon>Oceanospirillales</taxon>
        <taxon>Zooshikellaceae</taxon>
        <taxon>Zooshikella</taxon>
    </lineage>
</organism>
<comment type="caution">
    <text evidence="1">The sequence shown here is derived from an EMBL/GenBank/DDBJ whole genome shotgun (WGS) entry which is preliminary data.</text>
</comment>
<dbReference type="RefSeq" id="WP_215819527.1">
    <property type="nucleotide sequence ID" value="NZ_JAGSOY010000018.1"/>
</dbReference>
<evidence type="ECO:0000313" key="2">
    <source>
        <dbReference type="Proteomes" id="UP000690515"/>
    </source>
</evidence>
<sequence>MFKNLHGNWRGTATGFFCLGTEKKPRQKPDNYSLKAGVDVFRQQDIEITADMESIAQSKQRTETFRLFSSNGFLRYNRNHPAGDVKVNNISRNEISFTQHSQIRLHPKSTLTEDGVKSNVNNNGGTARREIITTLKRTYKNIQIEYKVYSNGVLSSVSSWNLKKR</sequence>
<evidence type="ECO:0000313" key="1">
    <source>
        <dbReference type="EMBL" id="MBU2711365.1"/>
    </source>
</evidence>
<proteinExistence type="predicted"/>
<accession>A0ABS5ZBG1</accession>